<proteinExistence type="predicted"/>
<keyword evidence="4" id="KW-0961">Cell wall biogenesis/degradation</keyword>
<dbReference type="Gene3D" id="2.40.40.10">
    <property type="entry name" value="RlpA-like domain"/>
    <property type="match status" value="1"/>
</dbReference>
<name>A0A3G8M7A1_9HYPH</name>
<dbReference type="InterPro" id="IPR010611">
    <property type="entry name" value="3D_dom"/>
</dbReference>
<evidence type="ECO:0000259" key="6">
    <source>
        <dbReference type="SMART" id="SM00925"/>
    </source>
</evidence>
<dbReference type="InterPro" id="IPR005300">
    <property type="entry name" value="MltA_B"/>
</dbReference>
<dbReference type="RefSeq" id="WP_124739503.1">
    <property type="nucleotide sequence ID" value="NZ_CP034086.1"/>
</dbReference>
<dbReference type="InterPro" id="IPR026044">
    <property type="entry name" value="MltA"/>
</dbReference>
<dbReference type="PANTHER" id="PTHR30124">
    <property type="entry name" value="MEMBRANE-BOUND LYTIC MUREIN TRANSGLYCOSYLASE A"/>
    <property type="match status" value="1"/>
</dbReference>
<dbReference type="GO" id="GO:0009254">
    <property type="term" value="P:peptidoglycan turnover"/>
    <property type="evidence" value="ECO:0007669"/>
    <property type="project" value="InterPro"/>
</dbReference>
<dbReference type="KEGG" id="mros:EHO51_14645"/>
<reference evidence="7 8" key="1">
    <citation type="submission" date="2018-11" db="EMBL/GenBank/DDBJ databases">
        <title>Genome squencing of methanotrophic bacteria isolated from alkaline groundwater in Korea.</title>
        <authorList>
            <person name="Nguyen L.N."/>
        </authorList>
    </citation>
    <scope>NUCLEOTIDE SEQUENCE [LARGE SCALE GENOMIC DNA]</scope>
    <source>
        <strain evidence="7 8">GW6</strain>
    </source>
</reference>
<evidence type="ECO:0000256" key="1">
    <source>
        <dbReference type="ARBA" id="ARBA00001420"/>
    </source>
</evidence>
<evidence type="ECO:0000256" key="4">
    <source>
        <dbReference type="ARBA" id="ARBA00023316"/>
    </source>
</evidence>
<feature type="domain" description="Lytic transglycosylase MltA" evidence="6">
    <location>
        <begin position="101"/>
        <end position="263"/>
    </location>
</feature>
<accession>A0A3G8M7A1</accession>
<dbReference type="SMART" id="SM00925">
    <property type="entry name" value="MltA"/>
    <property type="match status" value="1"/>
</dbReference>
<dbReference type="PANTHER" id="PTHR30124:SF0">
    <property type="entry name" value="MEMBRANE-BOUND LYTIC MUREIN TRANSGLYCOSYLASE A"/>
    <property type="match status" value="1"/>
</dbReference>
<dbReference type="Proteomes" id="UP000273982">
    <property type="component" value="Chromosome"/>
</dbReference>
<dbReference type="Gene3D" id="2.40.240.50">
    <property type="entry name" value="Barwin-like endoglucanases"/>
    <property type="match status" value="1"/>
</dbReference>
<dbReference type="SUPFAM" id="SSF50685">
    <property type="entry name" value="Barwin-like endoglucanases"/>
    <property type="match status" value="1"/>
</dbReference>
<dbReference type="Pfam" id="PF03562">
    <property type="entry name" value="MltA"/>
    <property type="match status" value="1"/>
</dbReference>
<organism evidence="7 8">
    <name type="scientific">Methylocystis rosea</name>
    <dbReference type="NCBI Taxonomy" id="173366"/>
    <lineage>
        <taxon>Bacteria</taxon>
        <taxon>Pseudomonadati</taxon>
        <taxon>Pseudomonadota</taxon>
        <taxon>Alphaproteobacteria</taxon>
        <taxon>Hyphomicrobiales</taxon>
        <taxon>Methylocystaceae</taxon>
        <taxon>Methylocystis</taxon>
    </lineage>
</organism>
<dbReference type="PIRSF" id="PIRSF019422">
    <property type="entry name" value="MltA"/>
    <property type="match status" value="1"/>
</dbReference>
<gene>
    <name evidence="7" type="ORF">EHO51_14645</name>
</gene>
<keyword evidence="3" id="KW-0456">Lyase</keyword>
<evidence type="ECO:0000256" key="3">
    <source>
        <dbReference type="ARBA" id="ARBA00023239"/>
    </source>
</evidence>
<dbReference type="InterPro" id="IPR036908">
    <property type="entry name" value="RlpA-like_sf"/>
</dbReference>
<dbReference type="GO" id="GO:0009253">
    <property type="term" value="P:peptidoglycan catabolic process"/>
    <property type="evidence" value="ECO:0007669"/>
    <property type="project" value="TreeGrafter"/>
</dbReference>
<evidence type="ECO:0000313" key="7">
    <source>
        <dbReference type="EMBL" id="AZG77869.1"/>
    </source>
</evidence>
<dbReference type="GO" id="GO:0004553">
    <property type="term" value="F:hydrolase activity, hydrolyzing O-glycosyl compounds"/>
    <property type="evidence" value="ECO:0007669"/>
    <property type="project" value="InterPro"/>
</dbReference>
<protein>
    <recommendedName>
        <fullName evidence="2">peptidoglycan lytic exotransglycosylase</fullName>
        <ecNumber evidence="2">4.2.2.n1</ecNumber>
    </recommendedName>
    <alternativeName>
        <fullName evidence="5">Murein hydrolase A</fullName>
    </alternativeName>
</protein>
<sequence>MSRKAPQFSASDLLRNIEFEEIDGFAADDLAAAFAAFRRSAEIIDAKAQEQRGAVAPPPSLLAVARAALGAIDHPDRFFHDWFRPHVIKTKGFVTAYYEVEVDARLSPEPGFTTPVLSRPRDLVTLNDSPLSLPTGETLTSARIQADGALVPYPDRRAIEEEGAAPSAHPLAYVRDPVELFLIQVQGSARLRLPGGGVMTLTYAGRNGWPYTSVGRLMIERGLVTKAEMSLDLMKETLRRLGAGPGEAGRRLMQENRSYVFFEIDASERRRIGPIGGQGAPLTPFRSIAVDRSIWCYGLPFWIAAQIPWQGQAETPFRRLMIAQDTGSAIIGPARADLFFGAGEAAGRRAGDIRHAAEMIVLLPKDVGDDP</sequence>
<dbReference type="GO" id="GO:0071555">
    <property type="term" value="P:cell wall organization"/>
    <property type="evidence" value="ECO:0007669"/>
    <property type="project" value="UniProtKB-KW"/>
</dbReference>
<evidence type="ECO:0000256" key="2">
    <source>
        <dbReference type="ARBA" id="ARBA00012587"/>
    </source>
</evidence>
<dbReference type="CDD" id="cd14485">
    <property type="entry name" value="mltA_like_LT_A"/>
    <property type="match status" value="1"/>
</dbReference>
<evidence type="ECO:0000256" key="5">
    <source>
        <dbReference type="ARBA" id="ARBA00030918"/>
    </source>
</evidence>
<dbReference type="Pfam" id="PF06725">
    <property type="entry name" value="3D"/>
    <property type="match status" value="1"/>
</dbReference>
<dbReference type="EMBL" id="CP034086">
    <property type="protein sequence ID" value="AZG77869.1"/>
    <property type="molecule type" value="Genomic_DNA"/>
</dbReference>
<evidence type="ECO:0000313" key="8">
    <source>
        <dbReference type="Proteomes" id="UP000273982"/>
    </source>
</evidence>
<dbReference type="GO" id="GO:0019867">
    <property type="term" value="C:outer membrane"/>
    <property type="evidence" value="ECO:0007669"/>
    <property type="project" value="InterPro"/>
</dbReference>
<dbReference type="CDD" id="cd14668">
    <property type="entry name" value="mlta_B"/>
    <property type="match status" value="1"/>
</dbReference>
<dbReference type="EC" id="4.2.2.n1" evidence="2"/>
<dbReference type="GO" id="GO:0008933">
    <property type="term" value="F:peptidoglycan lytic transglycosylase activity"/>
    <property type="evidence" value="ECO:0007669"/>
    <property type="project" value="TreeGrafter"/>
</dbReference>
<comment type="catalytic activity">
    <reaction evidence="1">
        <text>Exolytic cleavage of the (1-&gt;4)-beta-glycosidic linkage between N-acetylmuramic acid (MurNAc) and N-acetylglucosamine (GlcNAc) residues in peptidoglycan, from either the reducing or the non-reducing ends of the peptidoglycan chains, with concomitant formation of a 1,6-anhydrobond in the MurNAc residue.</text>
        <dbReference type="EC" id="4.2.2.n1"/>
    </reaction>
</comment>
<dbReference type="AlphaFoldDB" id="A0A3G8M7A1"/>